<evidence type="ECO:0000313" key="3">
    <source>
        <dbReference type="RefSeq" id="XP_032323433.1"/>
    </source>
</evidence>
<sequence length="219" mass="22748">MHMPHSLNFDTFSSLPGAGKVGGTRAHQEDECLEGREGRFREEHFRWEVSGSGRREQRGEGPRARGSAGCARPPPPTPGSPRPCGVRPPVSSAPAAPAAPARLRASARPPARSPAAPSPGDPSVAVGCFRVCDSAGRSGRIRFGKTFLPVSCDQTSTDRGKSARGLPSPAAPKSTDESNTRAAAPFCVPAPAVNGSSCCPISSLALGGVSLWDFSHSNR</sequence>
<dbReference type="Proteomes" id="UP000694856">
    <property type="component" value="Chromosome 25"/>
</dbReference>
<feature type="compositionally biased region" description="Low complexity" evidence="1">
    <location>
        <begin position="82"/>
        <end position="115"/>
    </location>
</feature>
<dbReference type="RefSeq" id="XP_032323433.1">
    <property type="nucleotide sequence ID" value="XM_032467542.1"/>
</dbReference>
<dbReference type="KEGG" id="cfr:106730882"/>
<feature type="region of interest" description="Disordered" evidence="1">
    <location>
        <begin position="1"/>
        <end position="125"/>
    </location>
</feature>
<feature type="compositionally biased region" description="Pro residues" evidence="1">
    <location>
        <begin position="72"/>
        <end position="81"/>
    </location>
</feature>
<evidence type="ECO:0000256" key="1">
    <source>
        <dbReference type="SAM" id="MobiDB-lite"/>
    </source>
</evidence>
<reference evidence="3" key="1">
    <citation type="submission" date="2025-08" db="UniProtKB">
        <authorList>
            <consortium name="RefSeq"/>
        </authorList>
    </citation>
    <scope>IDENTIFICATION</scope>
    <source>
        <tissue evidence="3">Ear skin</tissue>
    </source>
</reference>
<evidence type="ECO:0000313" key="2">
    <source>
        <dbReference type="Proteomes" id="UP000694856"/>
    </source>
</evidence>
<accession>A0A8B8RZR2</accession>
<name>A0A8B8RZR2_CAMFR</name>
<keyword evidence="2" id="KW-1185">Reference proteome</keyword>
<dbReference type="GeneID" id="106730882"/>
<gene>
    <name evidence="3" type="primary">LOC106730882</name>
</gene>
<dbReference type="AlphaFoldDB" id="A0A8B8RZR2"/>
<feature type="compositionally biased region" description="Basic and acidic residues" evidence="1">
    <location>
        <begin position="26"/>
        <end position="63"/>
    </location>
</feature>
<feature type="region of interest" description="Disordered" evidence="1">
    <location>
        <begin position="150"/>
        <end position="181"/>
    </location>
</feature>
<organism evidence="2 3">
    <name type="scientific">Camelus ferus</name>
    <name type="common">Wild bactrian camel</name>
    <name type="synonym">Camelus bactrianus ferus</name>
    <dbReference type="NCBI Taxonomy" id="419612"/>
    <lineage>
        <taxon>Eukaryota</taxon>
        <taxon>Metazoa</taxon>
        <taxon>Chordata</taxon>
        <taxon>Craniata</taxon>
        <taxon>Vertebrata</taxon>
        <taxon>Euteleostomi</taxon>
        <taxon>Mammalia</taxon>
        <taxon>Eutheria</taxon>
        <taxon>Laurasiatheria</taxon>
        <taxon>Artiodactyla</taxon>
        <taxon>Tylopoda</taxon>
        <taxon>Camelidae</taxon>
        <taxon>Camelus</taxon>
    </lineage>
</organism>
<protein>
    <submittedName>
        <fullName evidence="3">Translation initiation factor IF-2-like</fullName>
    </submittedName>
</protein>
<proteinExistence type="predicted"/>